<evidence type="ECO:0000256" key="5">
    <source>
        <dbReference type="ARBA" id="ARBA00025453"/>
    </source>
</evidence>
<comment type="similarity">
    <text evidence="1 6">Belongs to the EF-Ts family.</text>
</comment>
<dbReference type="CDD" id="cd14275">
    <property type="entry name" value="UBA_EF-Ts"/>
    <property type="match status" value="1"/>
</dbReference>
<dbReference type="EMBL" id="LN890655">
    <property type="protein sequence ID" value="CUS03014.2"/>
    <property type="molecule type" value="Genomic_DNA"/>
</dbReference>
<dbReference type="PANTHER" id="PTHR11741">
    <property type="entry name" value="ELONGATION FACTOR TS"/>
    <property type="match status" value="1"/>
</dbReference>
<protein>
    <recommendedName>
        <fullName evidence="2 6">Elongation factor Ts</fullName>
        <shortName evidence="6">EF-Ts</shortName>
    </recommendedName>
</protein>
<dbReference type="InterPro" id="IPR009060">
    <property type="entry name" value="UBA-like_sf"/>
</dbReference>
<dbReference type="SUPFAM" id="SSF46934">
    <property type="entry name" value="UBA-like"/>
    <property type="match status" value="1"/>
</dbReference>
<dbReference type="FunFam" id="1.10.8.10:FF:000001">
    <property type="entry name" value="Elongation factor Ts"/>
    <property type="match status" value="1"/>
</dbReference>
<dbReference type="NCBIfam" id="TIGR00116">
    <property type="entry name" value="tsf"/>
    <property type="match status" value="2"/>
</dbReference>
<dbReference type="PANTHER" id="PTHR11741:SF0">
    <property type="entry name" value="ELONGATION FACTOR TS, MITOCHONDRIAL"/>
    <property type="match status" value="1"/>
</dbReference>
<dbReference type="InterPro" id="IPR036402">
    <property type="entry name" value="EF-Ts_dimer_sf"/>
</dbReference>
<keyword evidence="9" id="KW-1185">Reference proteome</keyword>
<organism evidence="8 9">
    <name type="scientific">Candidatus Promineifilum breve</name>
    <dbReference type="NCBI Taxonomy" id="1806508"/>
    <lineage>
        <taxon>Bacteria</taxon>
        <taxon>Bacillati</taxon>
        <taxon>Chloroflexota</taxon>
        <taxon>Ardenticatenia</taxon>
        <taxon>Candidatus Promineifilales</taxon>
        <taxon>Candidatus Promineifilaceae</taxon>
        <taxon>Candidatus Promineifilum</taxon>
    </lineage>
</organism>
<keyword evidence="3 6" id="KW-0251">Elongation factor</keyword>
<comment type="function">
    <text evidence="5 6">Associates with the EF-Tu.GDP complex and induces the exchange of GDP to GTP. It remains bound to the aminoacyl-tRNA.EF-Tu.GTP complex up to the GTP hydrolysis stage on the ribosome.</text>
</comment>
<evidence type="ECO:0000313" key="9">
    <source>
        <dbReference type="Proteomes" id="UP000215027"/>
    </source>
</evidence>
<evidence type="ECO:0000256" key="3">
    <source>
        <dbReference type="ARBA" id="ARBA00022768"/>
    </source>
</evidence>
<evidence type="ECO:0000259" key="7">
    <source>
        <dbReference type="Pfam" id="PF00889"/>
    </source>
</evidence>
<evidence type="ECO:0000256" key="2">
    <source>
        <dbReference type="ARBA" id="ARBA00016956"/>
    </source>
</evidence>
<dbReference type="PROSITE" id="PS01126">
    <property type="entry name" value="EF_TS_1"/>
    <property type="match status" value="1"/>
</dbReference>
<dbReference type="InterPro" id="IPR018101">
    <property type="entry name" value="Transl_elong_Ts_CS"/>
</dbReference>
<dbReference type="AlphaFoldDB" id="A0A160T0L3"/>
<dbReference type="Gene3D" id="1.10.8.10">
    <property type="entry name" value="DNA helicase RuvA subunit, C-terminal domain"/>
    <property type="match status" value="1"/>
</dbReference>
<dbReference type="FunFam" id="1.10.286.20:FF:000001">
    <property type="entry name" value="Elongation factor Ts"/>
    <property type="match status" value="1"/>
</dbReference>
<dbReference type="InterPro" id="IPR001816">
    <property type="entry name" value="Transl_elong_EFTs/EF1B"/>
</dbReference>
<dbReference type="KEGG" id="pbf:CFX0092_A1136"/>
<keyword evidence="4 6" id="KW-0648">Protein biosynthesis</keyword>
<dbReference type="Pfam" id="PF00889">
    <property type="entry name" value="EF_TS"/>
    <property type="match status" value="1"/>
</dbReference>
<gene>
    <name evidence="6 8" type="primary">tsf</name>
    <name evidence="8" type="ORF">CFX0092_A1136</name>
</gene>
<dbReference type="SUPFAM" id="SSF54713">
    <property type="entry name" value="Elongation factor Ts (EF-Ts), dimerisation domain"/>
    <property type="match status" value="1"/>
</dbReference>
<comment type="subcellular location">
    <subcellularLocation>
        <location evidence="6">Cytoplasm</location>
    </subcellularLocation>
</comment>
<dbReference type="GO" id="GO:0005737">
    <property type="term" value="C:cytoplasm"/>
    <property type="evidence" value="ECO:0007669"/>
    <property type="project" value="UniProtKB-SubCell"/>
</dbReference>
<sequence>MAITTAMVKELREATGAGVLEAKKALETHDGDFNKAVDMLREKGAARAAKRADRSANQGIIELYTHPGNRVGVMLELNCETDFVAMNAQFRELAHNLALHIAAAAPRYMNIEDVPAAELEREMSVLKAQALAEGKPEAVAEKIVAGRLNKFYEEICLMEQPFVKDEKVKIKDMVTDAIRMTGENVIVRRFARYELGESLED</sequence>
<evidence type="ECO:0000313" key="8">
    <source>
        <dbReference type="EMBL" id="CUS03014.2"/>
    </source>
</evidence>
<dbReference type="Gene3D" id="3.30.479.20">
    <property type="entry name" value="Elongation factor Ts, dimerisation domain"/>
    <property type="match status" value="1"/>
</dbReference>
<dbReference type="GO" id="GO:0003746">
    <property type="term" value="F:translation elongation factor activity"/>
    <property type="evidence" value="ECO:0007669"/>
    <property type="project" value="UniProtKB-UniRule"/>
</dbReference>
<accession>A0A160T0L3</accession>
<dbReference type="HAMAP" id="MF_00050">
    <property type="entry name" value="EF_Ts"/>
    <property type="match status" value="1"/>
</dbReference>
<dbReference type="RefSeq" id="WP_095042562.1">
    <property type="nucleotide sequence ID" value="NZ_LN890655.1"/>
</dbReference>
<feature type="region of interest" description="Involved in Mg(2+) ion dislocation from EF-Tu" evidence="6">
    <location>
        <begin position="81"/>
        <end position="84"/>
    </location>
</feature>
<dbReference type="OrthoDB" id="9808348at2"/>
<feature type="domain" description="Translation elongation factor EFTs/EF1B dimerisation" evidence="7">
    <location>
        <begin position="27"/>
        <end position="197"/>
    </location>
</feature>
<dbReference type="Gene3D" id="1.10.286.20">
    <property type="match status" value="1"/>
</dbReference>
<keyword evidence="6" id="KW-0963">Cytoplasm</keyword>
<evidence type="ECO:0000256" key="6">
    <source>
        <dbReference type="HAMAP-Rule" id="MF_00050"/>
    </source>
</evidence>
<name>A0A160T0L3_9CHLR</name>
<dbReference type="Proteomes" id="UP000215027">
    <property type="component" value="Chromosome I"/>
</dbReference>
<reference evidence="8" key="1">
    <citation type="submission" date="2016-01" db="EMBL/GenBank/DDBJ databases">
        <authorList>
            <person name="Mcilroy J.S."/>
            <person name="Karst M S."/>
            <person name="Albertsen M."/>
        </authorList>
    </citation>
    <scope>NUCLEOTIDE SEQUENCE</scope>
    <source>
        <strain evidence="8">Cfx-K</strain>
    </source>
</reference>
<evidence type="ECO:0000256" key="4">
    <source>
        <dbReference type="ARBA" id="ARBA00022917"/>
    </source>
</evidence>
<proteinExistence type="inferred from homology"/>
<dbReference type="InterPro" id="IPR014039">
    <property type="entry name" value="Transl_elong_EFTs/EF1B_dimer"/>
</dbReference>
<evidence type="ECO:0000256" key="1">
    <source>
        <dbReference type="ARBA" id="ARBA00005532"/>
    </source>
</evidence>